<sequence length="305" mass="33008">MLGLGSVRTRADRRVAPADHHLDRNSIVSIINLARPSGYDGATAVLVAASAASGEVSVDNIRNAIGVVVPALLDHRWHYGCVFRPTSVEDSIEASILTSSSSHDDVLVASSSQACSQTSSSVSEHSPLMNIEYVQPMKVEIHSQGEKGENRDETDLLSFLRGSVMRGVASSSSFAHELQSNRAAGLTHLLRLQRDPMASNSASVKILSRDCISHHDEHQNDGYVSLASLITDGCNAGASSPTSSESRFHVVPLDVLFNFGRRISNTTRSDSKFMQTSRTCSEEERRSSSMHKTADRPFPLCLTVD</sequence>
<keyword evidence="3" id="KW-1185">Reference proteome</keyword>
<protein>
    <submittedName>
        <fullName evidence="2">Uncharacterized protein</fullName>
    </submittedName>
</protein>
<dbReference type="EMBL" id="CM035411">
    <property type="protein sequence ID" value="KAH7435477.1"/>
    <property type="molecule type" value="Genomic_DNA"/>
</dbReference>
<gene>
    <name evidence="2" type="ORF">KP509_06G066600</name>
</gene>
<comment type="caution">
    <text evidence="2">The sequence shown here is derived from an EMBL/GenBank/DDBJ whole genome shotgun (WGS) entry which is preliminary data.</text>
</comment>
<accession>A0A8T2UH94</accession>
<dbReference type="AlphaFoldDB" id="A0A8T2UH94"/>
<organism evidence="2 3">
    <name type="scientific">Ceratopteris richardii</name>
    <name type="common">Triangle waterfern</name>
    <dbReference type="NCBI Taxonomy" id="49495"/>
    <lineage>
        <taxon>Eukaryota</taxon>
        <taxon>Viridiplantae</taxon>
        <taxon>Streptophyta</taxon>
        <taxon>Embryophyta</taxon>
        <taxon>Tracheophyta</taxon>
        <taxon>Polypodiopsida</taxon>
        <taxon>Polypodiidae</taxon>
        <taxon>Polypodiales</taxon>
        <taxon>Pteridineae</taxon>
        <taxon>Pteridaceae</taxon>
        <taxon>Parkerioideae</taxon>
        <taxon>Ceratopteris</taxon>
    </lineage>
</organism>
<dbReference type="Proteomes" id="UP000825935">
    <property type="component" value="Chromosome 6"/>
</dbReference>
<proteinExistence type="predicted"/>
<reference evidence="2" key="1">
    <citation type="submission" date="2021-08" db="EMBL/GenBank/DDBJ databases">
        <title>WGS assembly of Ceratopteris richardii.</title>
        <authorList>
            <person name="Marchant D.B."/>
            <person name="Chen G."/>
            <person name="Jenkins J."/>
            <person name="Shu S."/>
            <person name="Leebens-Mack J."/>
            <person name="Grimwood J."/>
            <person name="Schmutz J."/>
            <person name="Soltis P."/>
            <person name="Soltis D."/>
            <person name="Chen Z.-H."/>
        </authorList>
    </citation>
    <scope>NUCLEOTIDE SEQUENCE</scope>
    <source>
        <strain evidence="2">Whitten #5841</strain>
        <tissue evidence="2">Leaf</tissue>
    </source>
</reference>
<feature type="compositionally biased region" description="Basic and acidic residues" evidence="1">
    <location>
        <begin position="280"/>
        <end position="293"/>
    </location>
</feature>
<feature type="region of interest" description="Disordered" evidence="1">
    <location>
        <begin position="268"/>
        <end position="293"/>
    </location>
</feature>
<evidence type="ECO:0000256" key="1">
    <source>
        <dbReference type="SAM" id="MobiDB-lite"/>
    </source>
</evidence>
<evidence type="ECO:0000313" key="3">
    <source>
        <dbReference type="Proteomes" id="UP000825935"/>
    </source>
</evidence>
<evidence type="ECO:0000313" key="2">
    <source>
        <dbReference type="EMBL" id="KAH7435477.1"/>
    </source>
</evidence>
<name>A0A8T2UH94_CERRI</name>